<dbReference type="GO" id="GO:0007548">
    <property type="term" value="P:sex differentiation"/>
    <property type="evidence" value="ECO:0007669"/>
    <property type="project" value="UniProtKB-KW"/>
</dbReference>
<dbReference type="AlphaFoldDB" id="A0A6L2PHV5"/>
<evidence type="ECO:0000256" key="3">
    <source>
        <dbReference type="ARBA" id="ARBA00022782"/>
    </source>
</evidence>
<proteinExistence type="inferred from homology"/>
<gene>
    <name evidence="7" type="ORF">Cfor_12328</name>
</gene>
<keyword evidence="3" id="KW-0221">Differentiation</keyword>
<feature type="binding site" evidence="6">
    <location>
        <position position="35"/>
    </location>
    <ligand>
        <name>substrate</name>
    </ligand>
</feature>
<dbReference type="Pfam" id="PF05005">
    <property type="entry name" value="Ocnus"/>
    <property type="match status" value="1"/>
</dbReference>
<name>A0A6L2PHV5_COPFO</name>
<dbReference type="Gene3D" id="3.50.20.20">
    <property type="entry name" value="Janus/Ocnus"/>
    <property type="match status" value="1"/>
</dbReference>
<dbReference type="InParanoid" id="A0A6L2PHV5"/>
<evidence type="ECO:0000313" key="7">
    <source>
        <dbReference type="EMBL" id="GFG30028.1"/>
    </source>
</evidence>
<dbReference type="OrthoDB" id="10249612at2759"/>
<organism evidence="7 8">
    <name type="scientific">Coptotermes formosanus</name>
    <name type="common">Formosan subterranean termite</name>
    <dbReference type="NCBI Taxonomy" id="36987"/>
    <lineage>
        <taxon>Eukaryota</taxon>
        <taxon>Metazoa</taxon>
        <taxon>Ecdysozoa</taxon>
        <taxon>Arthropoda</taxon>
        <taxon>Hexapoda</taxon>
        <taxon>Insecta</taxon>
        <taxon>Pterygota</taxon>
        <taxon>Neoptera</taxon>
        <taxon>Polyneoptera</taxon>
        <taxon>Dictyoptera</taxon>
        <taxon>Blattodea</taxon>
        <taxon>Blattoidea</taxon>
        <taxon>Termitoidae</taxon>
        <taxon>Rhinotermitidae</taxon>
        <taxon>Coptotermes</taxon>
    </lineage>
</organism>
<keyword evidence="4" id="KW-0726">Sexual differentiation</keyword>
<sequence length="80" mass="8865">MDLGFSVVCVRAFSMASEKLASIPEVEIDSDGTFKYVLIKVYGAKGSTSPDEVKTIVRGFKWGEYHGKKPNSVFNEVLFL</sequence>
<keyword evidence="8" id="KW-1185">Reference proteome</keyword>
<dbReference type="SUPFAM" id="SSF143724">
    <property type="entry name" value="PHP14-like"/>
    <property type="match status" value="1"/>
</dbReference>
<evidence type="ECO:0000313" key="8">
    <source>
        <dbReference type="Proteomes" id="UP000502823"/>
    </source>
</evidence>
<dbReference type="PANTHER" id="PTHR12258:SF5">
    <property type="entry name" value="BCDNA.GH02250-RELATED"/>
    <property type="match status" value="1"/>
</dbReference>
<dbReference type="GO" id="GO:0101006">
    <property type="term" value="F:protein histidine phosphatase activity"/>
    <property type="evidence" value="ECO:0007669"/>
    <property type="project" value="TreeGrafter"/>
</dbReference>
<dbReference type="InterPro" id="IPR038596">
    <property type="entry name" value="Janus_sf"/>
</dbReference>
<evidence type="ECO:0000256" key="1">
    <source>
        <dbReference type="ARBA" id="ARBA00002508"/>
    </source>
</evidence>
<evidence type="ECO:0000256" key="6">
    <source>
        <dbReference type="PIRSR" id="PIRSR607702-2"/>
    </source>
</evidence>
<feature type="active site" description="Proton acceptor" evidence="5">
    <location>
        <position position="66"/>
    </location>
</feature>
<dbReference type="InterPro" id="IPR007702">
    <property type="entry name" value="Janus"/>
</dbReference>
<accession>A0A6L2PHV5</accession>
<dbReference type="Proteomes" id="UP000502823">
    <property type="component" value="Unassembled WGS sequence"/>
</dbReference>
<dbReference type="EMBL" id="BLKM01000193">
    <property type="protein sequence ID" value="GFG30028.1"/>
    <property type="molecule type" value="Genomic_DNA"/>
</dbReference>
<evidence type="ECO:0000256" key="4">
    <source>
        <dbReference type="ARBA" id="ARBA00022928"/>
    </source>
</evidence>
<dbReference type="GO" id="GO:0005829">
    <property type="term" value="C:cytosol"/>
    <property type="evidence" value="ECO:0007669"/>
    <property type="project" value="TreeGrafter"/>
</dbReference>
<dbReference type="PANTHER" id="PTHR12258">
    <property type="entry name" value="JANUS-A/JANUS-B"/>
    <property type="match status" value="1"/>
</dbReference>
<comment type="caution">
    <text evidence="7">The sequence shown here is derived from an EMBL/GenBank/DDBJ whole genome shotgun (WGS) entry which is preliminary data.</text>
</comment>
<comment type="function">
    <text evidence="1">JanA and janB regulate somatic sex differentiation.</text>
</comment>
<evidence type="ECO:0000256" key="5">
    <source>
        <dbReference type="PIRSR" id="PIRSR607702-1"/>
    </source>
</evidence>
<dbReference type="GO" id="GO:0030154">
    <property type="term" value="P:cell differentiation"/>
    <property type="evidence" value="ECO:0007669"/>
    <property type="project" value="UniProtKB-KW"/>
</dbReference>
<evidence type="ECO:0000256" key="2">
    <source>
        <dbReference type="ARBA" id="ARBA00010971"/>
    </source>
</evidence>
<reference evidence="8" key="1">
    <citation type="submission" date="2020-01" db="EMBL/GenBank/DDBJ databases">
        <title>Draft genome sequence of the Termite Coptotermes fromosanus.</title>
        <authorList>
            <person name="Itakura S."/>
            <person name="Yosikawa Y."/>
            <person name="Umezawa K."/>
        </authorList>
    </citation>
    <scope>NUCLEOTIDE SEQUENCE [LARGE SCALE GENOMIC DNA]</scope>
</reference>
<comment type="similarity">
    <text evidence="2">Belongs to the janus family.</text>
</comment>
<protein>
    <submittedName>
        <fullName evidence="7">Uncharacterized protein</fullName>
    </submittedName>
</protein>